<comment type="caution">
    <text evidence="1">The sequence shown here is derived from an EMBL/GenBank/DDBJ whole genome shotgun (WGS) entry which is preliminary data.</text>
</comment>
<dbReference type="Proteomes" id="UP001362999">
    <property type="component" value="Unassembled WGS sequence"/>
</dbReference>
<protein>
    <submittedName>
        <fullName evidence="1">Uncharacterized protein</fullName>
    </submittedName>
</protein>
<name>A0AAW0DXB0_9AGAR</name>
<keyword evidence="2" id="KW-1185">Reference proteome</keyword>
<evidence type="ECO:0000313" key="1">
    <source>
        <dbReference type="EMBL" id="KAK7055975.1"/>
    </source>
</evidence>
<dbReference type="EMBL" id="JAWWNJ010000005">
    <property type="protein sequence ID" value="KAK7055975.1"/>
    <property type="molecule type" value="Genomic_DNA"/>
</dbReference>
<accession>A0AAW0DXB0</accession>
<organism evidence="1 2">
    <name type="scientific">Favolaschia claudopus</name>
    <dbReference type="NCBI Taxonomy" id="2862362"/>
    <lineage>
        <taxon>Eukaryota</taxon>
        <taxon>Fungi</taxon>
        <taxon>Dikarya</taxon>
        <taxon>Basidiomycota</taxon>
        <taxon>Agaricomycotina</taxon>
        <taxon>Agaricomycetes</taxon>
        <taxon>Agaricomycetidae</taxon>
        <taxon>Agaricales</taxon>
        <taxon>Marasmiineae</taxon>
        <taxon>Mycenaceae</taxon>
        <taxon>Favolaschia</taxon>
    </lineage>
</organism>
<evidence type="ECO:0000313" key="2">
    <source>
        <dbReference type="Proteomes" id="UP001362999"/>
    </source>
</evidence>
<dbReference type="AlphaFoldDB" id="A0AAW0DXB0"/>
<reference evidence="1 2" key="1">
    <citation type="journal article" date="2024" name="J Genomics">
        <title>Draft genome sequencing and assembly of Favolaschia claudopus CIRM-BRFM 2984 isolated from oak limbs.</title>
        <authorList>
            <person name="Navarro D."/>
            <person name="Drula E."/>
            <person name="Chaduli D."/>
            <person name="Cazenave R."/>
            <person name="Ahrendt S."/>
            <person name="Wang J."/>
            <person name="Lipzen A."/>
            <person name="Daum C."/>
            <person name="Barry K."/>
            <person name="Grigoriev I.V."/>
            <person name="Favel A."/>
            <person name="Rosso M.N."/>
            <person name="Martin F."/>
        </authorList>
    </citation>
    <scope>NUCLEOTIDE SEQUENCE [LARGE SCALE GENOMIC DNA]</scope>
    <source>
        <strain evidence="1 2">CIRM-BRFM 2984</strain>
    </source>
</reference>
<proteinExistence type="predicted"/>
<gene>
    <name evidence="1" type="ORF">R3P38DRAFT_3170638</name>
</gene>
<sequence>MFWPCATPGAVDSVYTLKRQPRSRRTSHVFDSKLAFCLPYLSVYSPLIETSAQPQAPPDTLHSSARPTYTIHELNTPRPSGLPPWTLHPPSKHRCDAPTARSPLLCSRQTGTELHVCVPSNRQPSRRVRRFSSRWLCPLPRPFHLSSSTQRLLVQRMSRDAFPRTRRCCLQHDYGLLQPMGIQIRALADVAACWVCCVTSGESAAGSLGLVDGGSLAGGTDGMARPPLHFVFPAYRLLGSNRGFRSRTTGWERRRRR</sequence>